<dbReference type="Gene3D" id="1.10.238.10">
    <property type="entry name" value="EF-hand"/>
    <property type="match status" value="1"/>
</dbReference>
<dbReference type="InterPro" id="IPR013121">
    <property type="entry name" value="Fe_red_NAD-bd_6"/>
</dbReference>
<evidence type="ECO:0000259" key="11">
    <source>
        <dbReference type="PROSITE" id="PS51384"/>
    </source>
</evidence>
<dbReference type="InterPro" id="IPR017927">
    <property type="entry name" value="FAD-bd_FR_type"/>
</dbReference>
<dbReference type="GO" id="GO:0042554">
    <property type="term" value="P:superoxide anion generation"/>
    <property type="evidence" value="ECO:0007669"/>
    <property type="project" value="TreeGrafter"/>
</dbReference>
<dbReference type="SMART" id="SM00054">
    <property type="entry name" value="EFh"/>
    <property type="match status" value="2"/>
</dbReference>
<dbReference type="CDD" id="cd00051">
    <property type="entry name" value="EFh"/>
    <property type="match status" value="1"/>
</dbReference>
<evidence type="ECO:0000259" key="10">
    <source>
        <dbReference type="PROSITE" id="PS50222"/>
    </source>
</evidence>
<keyword evidence="2" id="KW-0285">Flavoprotein</keyword>
<dbReference type="InterPro" id="IPR013130">
    <property type="entry name" value="Fe3_Rdtase_TM_dom"/>
</dbReference>
<keyword evidence="8 9" id="KW-0472">Membrane</keyword>
<dbReference type="SUPFAM" id="SSF47473">
    <property type="entry name" value="EF-hand"/>
    <property type="match status" value="1"/>
</dbReference>
<dbReference type="PANTHER" id="PTHR11972:SF58">
    <property type="entry name" value="NADPH OXIDASE 5"/>
    <property type="match status" value="1"/>
</dbReference>
<dbReference type="EMBL" id="AAOE01000003">
    <property type="protein sequence ID" value="EAR10681.1"/>
    <property type="molecule type" value="Genomic_DNA"/>
</dbReference>
<name>A4BB68_9GAMM</name>
<evidence type="ECO:0000256" key="6">
    <source>
        <dbReference type="ARBA" id="ARBA00022989"/>
    </source>
</evidence>
<evidence type="ECO:0000256" key="9">
    <source>
        <dbReference type="SAM" id="Phobius"/>
    </source>
</evidence>
<evidence type="ECO:0000313" key="12">
    <source>
        <dbReference type="EMBL" id="EAR10681.1"/>
    </source>
</evidence>
<dbReference type="HOGENOM" id="CLU_009773_0_0_6"/>
<feature type="transmembrane region" description="Helical" evidence="9">
    <location>
        <begin position="264"/>
        <end position="284"/>
    </location>
</feature>
<dbReference type="Pfam" id="PF13499">
    <property type="entry name" value="EF-hand_7"/>
    <property type="match status" value="1"/>
</dbReference>
<evidence type="ECO:0000256" key="7">
    <source>
        <dbReference type="ARBA" id="ARBA00023002"/>
    </source>
</evidence>
<dbReference type="PRINTS" id="PR00410">
    <property type="entry name" value="PHEHYDRXLASE"/>
</dbReference>
<feature type="transmembrane region" description="Helical" evidence="9">
    <location>
        <begin position="326"/>
        <end position="342"/>
    </location>
</feature>
<dbReference type="InterPro" id="IPR011992">
    <property type="entry name" value="EF-hand-dom_pair"/>
</dbReference>
<sequence>MRQAYRQLAGDDELIDFKDWKAALSVNSDFLARRLFELADTDRSGYIDRSEFSAFLSQLAPERSTQRLNFLFQCLDVEGDGRLSQQELRSLLQTSLTEQKLTLTDTMLSALTDSLFHASGARRQSLDLEAFERLISTEPGVERQLDRFYAHLLNRRQRRLQRHKNRAPWRLRLKAQLLQGFASRLWWFLYLFGNVALFINAQQQYADAGASFAIQIARGAGACLNLNAALILLPVCRSLLSGVRHTFIARLLPLDHHTDIHRHLGFALIFFTAIHAIAHGINYWQTDTSIQTLMTSLAGATGVGLTLILLFMAYAASKRQKKHERFVLSHLLYAPFFVALLYHGPDTWLWLAPSLSLFTLDAIFRTFRRYRSVDITALEPLSDNVTEVRFKRGRWFPFNPGDYIKVRIPVLSRWQWHPFTLSAAPETDRFSIHVRTAGNWTTALHNLSRKPRPKRQKWTAYIDGPYAAPTSSLYKSSVAVMIAGGIGVTPFASVIHSLTKTEKSNPETLYFHWLNRSQASYDWFLSMLSQAESRLGQDRLQVTNHLTSLALNLSNVLLQIAFSAYRQQHGQDPITGLRATTEAGRPDWARIFSELRLKHPDTTIHVYFCGPKGLGKSIRQHAKLQGLCFHEETFD</sequence>
<feature type="transmembrane region" description="Helical" evidence="9">
    <location>
        <begin position="219"/>
        <end position="243"/>
    </location>
</feature>
<dbReference type="Pfam" id="PF01794">
    <property type="entry name" value="Ferric_reduct"/>
    <property type="match status" value="1"/>
</dbReference>
<dbReference type="SUPFAM" id="SSF52343">
    <property type="entry name" value="Ferredoxin reductase-like, C-terminal NADP-linked domain"/>
    <property type="match status" value="1"/>
</dbReference>
<dbReference type="SFLD" id="SFLDS00052">
    <property type="entry name" value="Ferric_Reductase_Domain"/>
    <property type="match status" value="1"/>
</dbReference>
<dbReference type="GO" id="GO:0016175">
    <property type="term" value="F:superoxide-generating NAD(P)H oxidase activity"/>
    <property type="evidence" value="ECO:0007669"/>
    <property type="project" value="TreeGrafter"/>
</dbReference>
<comment type="caution">
    <text evidence="12">The sequence shown here is derived from an EMBL/GenBank/DDBJ whole genome shotgun (WGS) entry which is preliminary data.</text>
</comment>
<keyword evidence="4" id="KW-0274">FAD</keyword>
<proteinExistence type="predicted"/>
<dbReference type="PROSITE" id="PS51384">
    <property type="entry name" value="FAD_FR"/>
    <property type="match status" value="1"/>
</dbReference>
<dbReference type="InterPro" id="IPR017938">
    <property type="entry name" value="Riboflavin_synthase-like_b-brl"/>
</dbReference>
<dbReference type="InterPro" id="IPR018247">
    <property type="entry name" value="EF_Hand_1_Ca_BS"/>
</dbReference>
<reference evidence="12 13" key="1">
    <citation type="submission" date="2006-02" db="EMBL/GenBank/DDBJ databases">
        <authorList>
            <person name="Pinhassi J."/>
            <person name="Pedros-Alio C."/>
            <person name="Ferriera S."/>
            <person name="Johnson J."/>
            <person name="Kravitz S."/>
            <person name="Halpern A."/>
            <person name="Remington K."/>
            <person name="Beeson K."/>
            <person name="Tran B."/>
            <person name="Rogers Y.-H."/>
            <person name="Friedman R."/>
            <person name="Venter J.C."/>
        </authorList>
    </citation>
    <scope>NUCLEOTIDE SEQUENCE [LARGE SCALE GENOMIC DNA]</scope>
    <source>
        <strain evidence="12 13">MED297</strain>
    </source>
</reference>
<dbReference type="SFLD" id="SFLDG01168">
    <property type="entry name" value="Ferric_reductase_subgroup_(FRE"/>
    <property type="match status" value="1"/>
</dbReference>
<dbReference type="InterPro" id="IPR013112">
    <property type="entry name" value="FAD-bd_8"/>
</dbReference>
<evidence type="ECO:0000256" key="5">
    <source>
        <dbReference type="ARBA" id="ARBA00022857"/>
    </source>
</evidence>
<dbReference type="STRING" id="314283.MED297_11715"/>
<gene>
    <name evidence="12" type="ORF">MED297_11715</name>
</gene>
<dbReference type="GO" id="GO:0043020">
    <property type="term" value="C:NADPH oxidase complex"/>
    <property type="evidence" value="ECO:0007669"/>
    <property type="project" value="TreeGrafter"/>
</dbReference>
<evidence type="ECO:0000256" key="4">
    <source>
        <dbReference type="ARBA" id="ARBA00022827"/>
    </source>
</evidence>
<organism evidence="12 13">
    <name type="scientific">Reinekea blandensis MED297</name>
    <dbReference type="NCBI Taxonomy" id="314283"/>
    <lineage>
        <taxon>Bacteria</taxon>
        <taxon>Pseudomonadati</taxon>
        <taxon>Pseudomonadota</taxon>
        <taxon>Gammaproteobacteria</taxon>
        <taxon>Oceanospirillales</taxon>
        <taxon>Saccharospirillaceae</taxon>
        <taxon>Reinekea</taxon>
    </lineage>
</organism>
<dbReference type="InterPro" id="IPR002048">
    <property type="entry name" value="EF_hand_dom"/>
</dbReference>
<evidence type="ECO:0000256" key="1">
    <source>
        <dbReference type="ARBA" id="ARBA00004141"/>
    </source>
</evidence>
<dbReference type="PANTHER" id="PTHR11972">
    <property type="entry name" value="NADPH OXIDASE"/>
    <property type="match status" value="1"/>
</dbReference>
<comment type="subcellular location">
    <subcellularLocation>
        <location evidence="1">Membrane</location>
        <topology evidence="1">Multi-pass membrane protein</topology>
    </subcellularLocation>
</comment>
<evidence type="ECO:0000313" key="13">
    <source>
        <dbReference type="Proteomes" id="UP000005953"/>
    </source>
</evidence>
<protein>
    <submittedName>
        <fullName evidence="12">Putative oxidoreductase</fullName>
    </submittedName>
</protein>
<evidence type="ECO:0000256" key="3">
    <source>
        <dbReference type="ARBA" id="ARBA00022692"/>
    </source>
</evidence>
<dbReference type="SFLD" id="SFLDG01169">
    <property type="entry name" value="NADPH_oxidase_subgroup_(NOX)"/>
    <property type="match status" value="1"/>
</dbReference>
<dbReference type="Gene3D" id="2.40.30.10">
    <property type="entry name" value="Translation factors"/>
    <property type="match status" value="1"/>
</dbReference>
<dbReference type="GO" id="GO:0005509">
    <property type="term" value="F:calcium ion binding"/>
    <property type="evidence" value="ECO:0007669"/>
    <property type="project" value="InterPro"/>
</dbReference>
<keyword evidence="7" id="KW-0560">Oxidoreductase</keyword>
<dbReference type="SUPFAM" id="SSF63380">
    <property type="entry name" value="Riboflavin synthase domain-like"/>
    <property type="match status" value="1"/>
</dbReference>
<feature type="transmembrane region" description="Helical" evidence="9">
    <location>
        <begin position="181"/>
        <end position="199"/>
    </location>
</feature>
<dbReference type="Pfam" id="PF08030">
    <property type="entry name" value="NAD_binding_6"/>
    <property type="match status" value="1"/>
</dbReference>
<keyword evidence="6 9" id="KW-1133">Transmembrane helix</keyword>
<dbReference type="Proteomes" id="UP000005953">
    <property type="component" value="Unassembled WGS sequence"/>
</dbReference>
<accession>A4BB68</accession>
<keyword evidence="3 9" id="KW-0812">Transmembrane</keyword>
<feature type="transmembrane region" description="Helical" evidence="9">
    <location>
        <begin position="290"/>
        <end position="314"/>
    </location>
</feature>
<evidence type="ECO:0000256" key="8">
    <source>
        <dbReference type="ARBA" id="ARBA00023136"/>
    </source>
</evidence>
<dbReference type="GO" id="GO:0006952">
    <property type="term" value="P:defense response"/>
    <property type="evidence" value="ECO:0007669"/>
    <property type="project" value="TreeGrafter"/>
</dbReference>
<keyword evidence="13" id="KW-1185">Reference proteome</keyword>
<feature type="domain" description="EF-hand" evidence="10">
    <location>
        <begin position="27"/>
        <end position="62"/>
    </location>
</feature>
<feature type="domain" description="EF-hand" evidence="10">
    <location>
        <begin position="63"/>
        <end position="98"/>
    </location>
</feature>
<dbReference type="PROSITE" id="PS50222">
    <property type="entry name" value="EF_HAND_2"/>
    <property type="match status" value="2"/>
</dbReference>
<dbReference type="CDD" id="cd06186">
    <property type="entry name" value="NOX_Duox_like_FAD_NADP"/>
    <property type="match status" value="1"/>
</dbReference>
<dbReference type="InterPro" id="IPR050369">
    <property type="entry name" value="RBOH/FRE"/>
</dbReference>
<dbReference type="InterPro" id="IPR039261">
    <property type="entry name" value="FNR_nucleotide-bd"/>
</dbReference>
<feature type="domain" description="FAD-binding FR-type" evidence="11">
    <location>
        <begin position="368"/>
        <end position="472"/>
    </location>
</feature>
<evidence type="ECO:0000256" key="2">
    <source>
        <dbReference type="ARBA" id="ARBA00022630"/>
    </source>
</evidence>
<dbReference type="PROSITE" id="PS00018">
    <property type="entry name" value="EF_HAND_1"/>
    <property type="match status" value="1"/>
</dbReference>
<keyword evidence="5" id="KW-0521">NADP</keyword>
<dbReference type="Gene3D" id="3.40.50.80">
    <property type="entry name" value="Nucleotide-binding domain of ferredoxin-NADP reductase (FNR) module"/>
    <property type="match status" value="1"/>
</dbReference>
<dbReference type="AlphaFoldDB" id="A4BB68"/>
<dbReference type="Pfam" id="PF08022">
    <property type="entry name" value="FAD_binding_8"/>
    <property type="match status" value="1"/>
</dbReference>